<evidence type="ECO:0000256" key="4">
    <source>
        <dbReference type="ARBA" id="ARBA00022679"/>
    </source>
</evidence>
<evidence type="ECO:0000256" key="5">
    <source>
        <dbReference type="ARBA" id="ARBA00022692"/>
    </source>
</evidence>
<dbReference type="GO" id="GO:0016758">
    <property type="term" value="F:hexosyltransferase activity"/>
    <property type="evidence" value="ECO:0007669"/>
    <property type="project" value="InterPro"/>
</dbReference>
<dbReference type="InterPro" id="IPR002659">
    <property type="entry name" value="Glyco_trans_31"/>
</dbReference>
<dbReference type="GO" id="GO:0000139">
    <property type="term" value="C:Golgi membrane"/>
    <property type="evidence" value="ECO:0007669"/>
    <property type="project" value="UniProtKB-SubCell"/>
</dbReference>
<comment type="subcellular location">
    <subcellularLocation>
        <location evidence="1 10">Golgi apparatus membrane</location>
        <topology evidence="1 10">Single-pass type II membrane protein</topology>
    </subcellularLocation>
</comment>
<keyword evidence="3 10" id="KW-0328">Glycosyltransferase</keyword>
<name>A0A0S4JGC6_BODSA</name>
<evidence type="ECO:0000313" key="11">
    <source>
        <dbReference type="EMBL" id="CUG90606.1"/>
    </source>
</evidence>
<keyword evidence="6" id="KW-0735">Signal-anchor</keyword>
<sequence>MDIVGKMMDKSMLSDDVEANVKTQSIISSPRTSNGEKSLTVVDPNTVVVAKQPDEQLYVLADELRKTKILLDIANRAHAPTNAAGYTDPITGELETSASMTRRFLMAGFPHQAEVPGQQCIAGIGIPAADTAQSRSRRVNQRSTWHTYDGVKSGAIAVRYLLARHPNNQYDYTSDAITEAKNHHDVYALKMREGIPTQRKEGMKAGYWGFTAALGISRKGLIWYRMGAYYNCSYILKGDDDMYWNVPQYLHDIQQLPKTNMMWGKGMHYGCRKKSEHCVYFVVGMVLTMSRDVAMAITHVKDFLPWADAVENDDREDSLMTIKTELQSWTFDHEDVLVGRLLRDSGINATVYDDFRFHDCGVGFLIKPVNRWSVVMHRCSQDEWPSYRTRFREDSVIDWKLVLQPWLWKQQHRVAVVQRGTFVGFEQRLRYQFLERVRPPGEPAWD</sequence>
<gene>
    <name evidence="11" type="ORF">BSAL_27930</name>
</gene>
<keyword evidence="7" id="KW-1133">Transmembrane helix</keyword>
<dbReference type="EC" id="2.4.1.-" evidence="10"/>
<comment type="similarity">
    <text evidence="2 10">Belongs to the glycosyltransferase 31 family.</text>
</comment>
<dbReference type="VEuPathDB" id="TriTrypDB:BSAL_27930"/>
<reference evidence="12" key="1">
    <citation type="submission" date="2015-09" db="EMBL/GenBank/DDBJ databases">
        <authorList>
            <consortium name="Pathogen Informatics"/>
        </authorList>
    </citation>
    <scope>NUCLEOTIDE SEQUENCE [LARGE SCALE GENOMIC DNA]</scope>
    <source>
        <strain evidence="12">Lake Konstanz</strain>
    </source>
</reference>
<keyword evidence="12" id="KW-1185">Reference proteome</keyword>
<keyword evidence="5" id="KW-0812">Transmembrane</keyword>
<dbReference type="AlphaFoldDB" id="A0A0S4JGC6"/>
<dbReference type="OrthoDB" id="245092at2759"/>
<keyword evidence="9" id="KW-0472">Membrane</keyword>
<evidence type="ECO:0000256" key="8">
    <source>
        <dbReference type="ARBA" id="ARBA00023034"/>
    </source>
</evidence>
<evidence type="ECO:0000256" key="6">
    <source>
        <dbReference type="ARBA" id="ARBA00022968"/>
    </source>
</evidence>
<dbReference type="Proteomes" id="UP000051952">
    <property type="component" value="Unassembled WGS sequence"/>
</dbReference>
<evidence type="ECO:0000256" key="9">
    <source>
        <dbReference type="ARBA" id="ARBA00023136"/>
    </source>
</evidence>
<evidence type="ECO:0000256" key="3">
    <source>
        <dbReference type="ARBA" id="ARBA00022676"/>
    </source>
</evidence>
<dbReference type="OMA" id="ITERCTY"/>
<evidence type="ECO:0000256" key="7">
    <source>
        <dbReference type="ARBA" id="ARBA00022989"/>
    </source>
</evidence>
<protein>
    <recommendedName>
        <fullName evidence="10">Hexosyltransferase</fullName>
        <ecNumber evidence="10">2.4.1.-</ecNumber>
    </recommendedName>
</protein>
<dbReference type="EMBL" id="CYKH01001851">
    <property type="protein sequence ID" value="CUG90606.1"/>
    <property type="molecule type" value="Genomic_DNA"/>
</dbReference>
<keyword evidence="8 10" id="KW-0333">Golgi apparatus</keyword>
<dbReference type="PANTHER" id="PTHR11214:SF351">
    <property type="entry name" value="BETA-1,3-GALACTOSYLTRANSFERASE PVG3"/>
    <property type="match status" value="1"/>
</dbReference>
<evidence type="ECO:0000256" key="2">
    <source>
        <dbReference type="ARBA" id="ARBA00008661"/>
    </source>
</evidence>
<evidence type="ECO:0000313" key="12">
    <source>
        <dbReference type="Proteomes" id="UP000051952"/>
    </source>
</evidence>
<organism evidence="11 12">
    <name type="scientific">Bodo saltans</name>
    <name type="common">Flagellated protozoan</name>
    <dbReference type="NCBI Taxonomy" id="75058"/>
    <lineage>
        <taxon>Eukaryota</taxon>
        <taxon>Discoba</taxon>
        <taxon>Euglenozoa</taxon>
        <taxon>Kinetoplastea</taxon>
        <taxon>Metakinetoplastina</taxon>
        <taxon>Eubodonida</taxon>
        <taxon>Bodonidae</taxon>
        <taxon>Bodo</taxon>
    </lineage>
</organism>
<proteinExistence type="inferred from homology"/>
<evidence type="ECO:0000256" key="10">
    <source>
        <dbReference type="RuleBase" id="RU363063"/>
    </source>
</evidence>
<evidence type="ECO:0000256" key="1">
    <source>
        <dbReference type="ARBA" id="ARBA00004323"/>
    </source>
</evidence>
<keyword evidence="4 11" id="KW-0808">Transferase</keyword>
<accession>A0A0S4JGC6</accession>
<dbReference type="PANTHER" id="PTHR11214">
    <property type="entry name" value="BETA-1,3-N-ACETYLGLUCOSAMINYLTRANSFERASE"/>
    <property type="match status" value="1"/>
</dbReference>